<evidence type="ECO:0008006" key="4">
    <source>
        <dbReference type="Google" id="ProtNLM"/>
    </source>
</evidence>
<feature type="chain" id="PRO_5012435719" description="Reelin domain-containing protein" evidence="1">
    <location>
        <begin position="17"/>
        <end position="138"/>
    </location>
</feature>
<reference evidence="2 3" key="1">
    <citation type="submission" date="2016-11" db="EMBL/GenBank/DDBJ databases">
        <title>The macronuclear genome of Stentor coeruleus: a giant cell with tiny introns.</title>
        <authorList>
            <person name="Slabodnick M."/>
            <person name="Ruby J.G."/>
            <person name="Reiff S.B."/>
            <person name="Swart E.C."/>
            <person name="Gosai S."/>
            <person name="Prabakaran S."/>
            <person name="Witkowska E."/>
            <person name="Larue G.E."/>
            <person name="Fisher S."/>
            <person name="Freeman R.M."/>
            <person name="Gunawardena J."/>
            <person name="Chu W."/>
            <person name="Stover N.A."/>
            <person name="Gregory B.D."/>
            <person name="Nowacki M."/>
            <person name="Derisi J."/>
            <person name="Roy S.W."/>
            <person name="Marshall W.F."/>
            <person name="Sood P."/>
        </authorList>
    </citation>
    <scope>NUCLEOTIDE SEQUENCE [LARGE SCALE GENOMIC DNA]</scope>
    <source>
        <strain evidence="2">WM001</strain>
    </source>
</reference>
<name>A0A1R2BDF8_9CILI</name>
<evidence type="ECO:0000313" key="3">
    <source>
        <dbReference type="Proteomes" id="UP000187209"/>
    </source>
</evidence>
<feature type="signal peptide" evidence="1">
    <location>
        <begin position="1"/>
        <end position="16"/>
    </location>
</feature>
<keyword evidence="3" id="KW-1185">Reference proteome</keyword>
<comment type="caution">
    <text evidence="2">The sequence shown here is derived from an EMBL/GenBank/DDBJ whole genome shotgun (WGS) entry which is preliminary data.</text>
</comment>
<evidence type="ECO:0000313" key="2">
    <source>
        <dbReference type="EMBL" id="OMJ74786.1"/>
    </source>
</evidence>
<organism evidence="2 3">
    <name type="scientific">Stentor coeruleus</name>
    <dbReference type="NCBI Taxonomy" id="5963"/>
    <lineage>
        <taxon>Eukaryota</taxon>
        <taxon>Sar</taxon>
        <taxon>Alveolata</taxon>
        <taxon>Ciliophora</taxon>
        <taxon>Postciliodesmatophora</taxon>
        <taxon>Heterotrichea</taxon>
        <taxon>Heterotrichida</taxon>
        <taxon>Stentoridae</taxon>
        <taxon>Stentor</taxon>
    </lineage>
</organism>
<dbReference type="EMBL" id="MPUH01000728">
    <property type="protein sequence ID" value="OMJ74786.1"/>
    <property type="molecule type" value="Genomic_DNA"/>
</dbReference>
<protein>
    <recommendedName>
        <fullName evidence="4">Reelin domain-containing protein</fullName>
    </recommendedName>
</protein>
<dbReference type="AlphaFoldDB" id="A0A1R2BDF8"/>
<sequence>MKVYIIAIFMLSLASASNLKTQVGQNCQSTGSITINDFDVGPWPPAANISSFVTVVFTVNQPNTTIGVVTYGTLNKYQQWTFQYQMVNQMYLQNSFETLQYILLWPNIAGNYITQVTFGSLNAPPKINACWVFSYTIG</sequence>
<gene>
    <name evidence="2" type="ORF">SteCoe_26201</name>
</gene>
<accession>A0A1R2BDF8</accession>
<dbReference type="Proteomes" id="UP000187209">
    <property type="component" value="Unassembled WGS sequence"/>
</dbReference>
<proteinExistence type="predicted"/>
<keyword evidence="1" id="KW-0732">Signal</keyword>
<evidence type="ECO:0000256" key="1">
    <source>
        <dbReference type="SAM" id="SignalP"/>
    </source>
</evidence>